<dbReference type="InterPro" id="IPR000196">
    <property type="entry name" value="Ribosomal_eL19_dom"/>
</dbReference>
<feature type="domain" description="Large ribosomal subunit protein eL19" evidence="1">
    <location>
        <begin position="1"/>
        <end position="103"/>
    </location>
</feature>
<dbReference type="Pfam" id="PF25476">
    <property type="entry name" value="Ribosomal_L19e_C"/>
    <property type="match status" value="1"/>
</dbReference>
<dbReference type="EMBL" id="CAKOAT010192044">
    <property type="protein sequence ID" value="CAH8354360.1"/>
    <property type="molecule type" value="Genomic_DNA"/>
</dbReference>
<dbReference type="Proteomes" id="UP001642260">
    <property type="component" value="Unassembled WGS sequence"/>
</dbReference>
<dbReference type="AlphaFoldDB" id="A0ABC8K664"/>
<reference evidence="2 3" key="1">
    <citation type="submission" date="2022-03" db="EMBL/GenBank/DDBJ databases">
        <authorList>
            <person name="Macdonald S."/>
            <person name="Ahmed S."/>
            <person name="Newling K."/>
        </authorList>
    </citation>
    <scope>NUCLEOTIDE SEQUENCE [LARGE SCALE GENOMIC DNA]</scope>
</reference>
<evidence type="ECO:0000259" key="1">
    <source>
        <dbReference type="SMART" id="SM01416"/>
    </source>
</evidence>
<dbReference type="InterPro" id="IPR035970">
    <property type="entry name" value="60S_ribosomal_eL19_sf"/>
</dbReference>
<evidence type="ECO:0000313" key="3">
    <source>
        <dbReference type="Proteomes" id="UP001642260"/>
    </source>
</evidence>
<dbReference type="Gene3D" id="1.10.1200.240">
    <property type="match status" value="1"/>
</dbReference>
<accession>A0ABC8K664</accession>
<organism evidence="2 3">
    <name type="scientific">Eruca vesicaria subsp. sativa</name>
    <name type="common">Garden rocket</name>
    <name type="synonym">Eruca sativa</name>
    <dbReference type="NCBI Taxonomy" id="29727"/>
    <lineage>
        <taxon>Eukaryota</taxon>
        <taxon>Viridiplantae</taxon>
        <taxon>Streptophyta</taxon>
        <taxon>Embryophyta</taxon>
        <taxon>Tracheophyta</taxon>
        <taxon>Spermatophyta</taxon>
        <taxon>Magnoliopsida</taxon>
        <taxon>eudicotyledons</taxon>
        <taxon>Gunneridae</taxon>
        <taxon>Pentapetalae</taxon>
        <taxon>rosids</taxon>
        <taxon>malvids</taxon>
        <taxon>Brassicales</taxon>
        <taxon>Brassicaceae</taxon>
        <taxon>Brassiceae</taxon>
        <taxon>Eruca</taxon>
    </lineage>
</organism>
<sequence length="104" mass="12127">MKDGFIIRKPSRIHSRACAMSLNEENIKGCHSGYSKRNSIREAKLGTKVLLWITRMSVLRRSLSKFREANKIDEHVYHDMYIKAKCNVFKNKCVLQVQGREDTL</sequence>
<gene>
    <name evidence="2" type="ORF">ERUC_LOCUS20115</name>
</gene>
<dbReference type="PANTHER" id="PTHR10722">
    <property type="entry name" value="60S RIBOSOMAL PROTEIN L19"/>
    <property type="match status" value="1"/>
</dbReference>
<keyword evidence="3" id="KW-1185">Reference proteome</keyword>
<comment type="caution">
    <text evidence="2">The sequence shown here is derived from an EMBL/GenBank/DDBJ whole genome shotgun (WGS) entry which is preliminary data.</text>
</comment>
<dbReference type="SUPFAM" id="SSF48140">
    <property type="entry name" value="Ribosomal protein L19 (L19e)"/>
    <property type="match status" value="1"/>
</dbReference>
<dbReference type="InterPro" id="IPR057260">
    <property type="entry name" value="Ribosomal_L19e_C"/>
</dbReference>
<protein>
    <recommendedName>
        <fullName evidence="1">Large ribosomal subunit protein eL19 domain-containing protein</fullName>
    </recommendedName>
</protein>
<proteinExistence type="predicted"/>
<dbReference type="SMART" id="SM01416">
    <property type="entry name" value="Ribosomal_L19e"/>
    <property type="match status" value="1"/>
</dbReference>
<evidence type="ECO:0000313" key="2">
    <source>
        <dbReference type="EMBL" id="CAH8354360.1"/>
    </source>
</evidence>
<name>A0ABC8K664_ERUVS</name>
<dbReference type="InterPro" id="IPR039547">
    <property type="entry name" value="Ribosomal_eL19"/>
</dbReference>